<name>A0A2U1FI21_9PSEU</name>
<proteinExistence type="predicted"/>
<dbReference type="Proteomes" id="UP000245639">
    <property type="component" value="Unassembled WGS sequence"/>
</dbReference>
<organism evidence="1 2">
    <name type="scientific">Actinomycetospora cinnamomea</name>
    <dbReference type="NCBI Taxonomy" id="663609"/>
    <lineage>
        <taxon>Bacteria</taxon>
        <taxon>Bacillati</taxon>
        <taxon>Actinomycetota</taxon>
        <taxon>Actinomycetes</taxon>
        <taxon>Pseudonocardiales</taxon>
        <taxon>Pseudonocardiaceae</taxon>
        <taxon>Actinomycetospora</taxon>
    </lineage>
</organism>
<evidence type="ECO:0000313" key="1">
    <source>
        <dbReference type="EMBL" id="PVZ11826.1"/>
    </source>
</evidence>
<keyword evidence="2" id="KW-1185">Reference proteome</keyword>
<dbReference type="EMBL" id="QEKW01000003">
    <property type="protein sequence ID" value="PVZ11826.1"/>
    <property type="molecule type" value="Genomic_DNA"/>
</dbReference>
<comment type="caution">
    <text evidence="1">The sequence shown here is derived from an EMBL/GenBank/DDBJ whole genome shotgun (WGS) entry which is preliminary data.</text>
</comment>
<accession>A0A2U1FI21</accession>
<evidence type="ECO:0000313" key="2">
    <source>
        <dbReference type="Proteomes" id="UP000245639"/>
    </source>
</evidence>
<gene>
    <name evidence="1" type="ORF">C8D89_103156</name>
</gene>
<dbReference type="AlphaFoldDB" id="A0A2U1FI21"/>
<reference evidence="1 2" key="1">
    <citation type="submission" date="2018-04" db="EMBL/GenBank/DDBJ databases">
        <title>Genomic Encyclopedia of Type Strains, Phase IV (KMG-IV): sequencing the most valuable type-strain genomes for metagenomic binning, comparative biology and taxonomic classification.</title>
        <authorList>
            <person name="Goeker M."/>
        </authorList>
    </citation>
    <scope>NUCLEOTIDE SEQUENCE [LARGE SCALE GENOMIC DNA]</scope>
    <source>
        <strain evidence="1 2">DSM 45771</strain>
    </source>
</reference>
<sequence>MCAACGSGRVRAPWEDTVGPRDPGASRRLAAALTRWLGPWRWRVTPWPGGYALTGPCGALPPAGGVDEVVARAGAARPGELGRRLSDAPPDGLDLAEAVVRVSVLALERGHPVVLAGPDPGRARRLHAHGGVAVDVVPRPGAAWSVG</sequence>
<protein>
    <submittedName>
        <fullName evidence="1">Uncharacterized protein</fullName>
    </submittedName>
</protein>